<dbReference type="InterPro" id="IPR008257">
    <property type="entry name" value="Pept_M19"/>
</dbReference>
<dbReference type="PROSITE" id="PS51365">
    <property type="entry name" value="RENAL_DIPEPTIDASE_2"/>
    <property type="match status" value="1"/>
</dbReference>
<dbReference type="GO" id="GO:0070573">
    <property type="term" value="F:metallodipeptidase activity"/>
    <property type="evidence" value="ECO:0007669"/>
    <property type="project" value="InterPro"/>
</dbReference>
<dbReference type="PANTHER" id="PTHR10443:SF12">
    <property type="entry name" value="DIPEPTIDASE"/>
    <property type="match status" value="1"/>
</dbReference>
<dbReference type="Gene3D" id="3.20.20.140">
    <property type="entry name" value="Metal-dependent hydrolases"/>
    <property type="match status" value="1"/>
</dbReference>
<gene>
    <name evidence="1" type="ORF">COY32_05720</name>
</gene>
<dbReference type="InterPro" id="IPR032466">
    <property type="entry name" value="Metal_Hydrolase"/>
</dbReference>
<proteinExistence type="predicted"/>
<organism evidence="1 2">
    <name type="scientific">candidate division WWE3 bacterium CG_4_10_14_0_2_um_filter_41_14</name>
    <dbReference type="NCBI Taxonomy" id="1975072"/>
    <lineage>
        <taxon>Bacteria</taxon>
        <taxon>Katanobacteria</taxon>
    </lineage>
</organism>
<dbReference type="SUPFAM" id="SSF51556">
    <property type="entry name" value="Metallo-dependent hydrolases"/>
    <property type="match status" value="1"/>
</dbReference>
<dbReference type="GO" id="GO:0006508">
    <property type="term" value="P:proteolysis"/>
    <property type="evidence" value="ECO:0007669"/>
    <property type="project" value="InterPro"/>
</dbReference>
<dbReference type="PANTHER" id="PTHR10443">
    <property type="entry name" value="MICROSOMAL DIPEPTIDASE"/>
    <property type="match status" value="1"/>
</dbReference>
<name>A0A2M7TG98_UNCKA</name>
<reference evidence="2" key="1">
    <citation type="submission" date="2017-09" db="EMBL/GenBank/DDBJ databases">
        <title>Depth-based differentiation of microbial function through sediment-hosted aquifers and enrichment of novel symbionts in the deep terrestrial subsurface.</title>
        <authorList>
            <person name="Probst A.J."/>
            <person name="Ladd B."/>
            <person name="Jarett J.K."/>
            <person name="Geller-Mcgrath D.E."/>
            <person name="Sieber C.M.K."/>
            <person name="Emerson J.B."/>
            <person name="Anantharaman K."/>
            <person name="Thomas B.C."/>
            <person name="Malmstrom R."/>
            <person name="Stieglmeier M."/>
            <person name="Klingl A."/>
            <person name="Woyke T."/>
            <person name="Ryan C.M."/>
            <person name="Banfield J.F."/>
        </authorList>
    </citation>
    <scope>NUCLEOTIDE SEQUENCE [LARGE SCALE GENOMIC DNA]</scope>
</reference>
<dbReference type="EMBL" id="PFNL01000154">
    <property type="protein sequence ID" value="PIZ45012.1"/>
    <property type="molecule type" value="Genomic_DNA"/>
</dbReference>
<protein>
    <recommendedName>
        <fullName evidence="3">Peptidase M19</fullName>
    </recommendedName>
</protein>
<dbReference type="Proteomes" id="UP000228920">
    <property type="component" value="Unassembled WGS sequence"/>
</dbReference>
<evidence type="ECO:0008006" key="3">
    <source>
        <dbReference type="Google" id="ProtNLM"/>
    </source>
</evidence>
<dbReference type="AlphaFoldDB" id="A0A2M7TG98"/>
<evidence type="ECO:0000313" key="2">
    <source>
        <dbReference type="Proteomes" id="UP000228920"/>
    </source>
</evidence>
<evidence type="ECO:0000313" key="1">
    <source>
        <dbReference type="EMBL" id="PIZ45012.1"/>
    </source>
</evidence>
<comment type="caution">
    <text evidence="1">The sequence shown here is derived from an EMBL/GenBank/DDBJ whole genome shotgun (WGS) entry which is preliminary data.</text>
</comment>
<sequence length="221" mass="25273">MKLIDPHLDVASIFDEFKIPIDDFYHFYKLGVRSFGLSWEDKNEYVSGNSALSDEGVSAKGRDMLRIMGTKKLMVDTAHLGDRSFRDLDRLFEGVIVNTHANVRTITDSKHNLTDDQIQIIVDHGGIVCVFPIKEDVGGNATFDDWYKHVDYIASKWGVEYVGLCSDIFPLPEYPFVNDAQNMTVLKDFQMYLLTRLDPILVQKISHDNFYNVLKRCVPEG</sequence>
<dbReference type="Pfam" id="PF01244">
    <property type="entry name" value="Peptidase_M19"/>
    <property type="match status" value="1"/>
</dbReference>
<accession>A0A2M7TG98</accession>